<dbReference type="EMBL" id="VJMP01000001">
    <property type="protein sequence ID" value="TRL79235.1"/>
    <property type="molecule type" value="Genomic_DNA"/>
</dbReference>
<dbReference type="AlphaFoldDB" id="A0AB38PK52"/>
<evidence type="ECO:0000259" key="1">
    <source>
        <dbReference type="Pfam" id="PF06605"/>
    </source>
</evidence>
<dbReference type="InterPro" id="IPR010572">
    <property type="entry name" value="Tail_dom"/>
</dbReference>
<dbReference type="InterPro" id="IPR056060">
    <property type="entry name" value="Tal_TT1_dom"/>
</dbReference>
<comment type="caution">
    <text evidence="3">The sequence shown here is derived from an EMBL/GenBank/DDBJ whole genome shotgun (WGS) entry which is preliminary data.</text>
</comment>
<evidence type="ECO:0008006" key="5">
    <source>
        <dbReference type="Google" id="ProtNLM"/>
    </source>
</evidence>
<evidence type="ECO:0000313" key="4">
    <source>
        <dbReference type="Proteomes" id="UP000316594"/>
    </source>
</evidence>
<dbReference type="Proteomes" id="UP000316594">
    <property type="component" value="Unassembled WGS sequence"/>
</dbReference>
<gene>
    <name evidence="3" type="ORF">FNL11_01870</name>
</gene>
<name>A0AB38PK52_STAHA</name>
<evidence type="ECO:0000313" key="3">
    <source>
        <dbReference type="EMBL" id="TRL79235.1"/>
    </source>
</evidence>
<accession>A0AB38PK52</accession>
<organism evidence="3 4">
    <name type="scientific">Staphylococcus haemolyticus</name>
    <dbReference type="NCBI Taxonomy" id="1283"/>
    <lineage>
        <taxon>Bacteria</taxon>
        <taxon>Bacillati</taxon>
        <taxon>Bacillota</taxon>
        <taxon>Bacilli</taxon>
        <taxon>Bacillales</taxon>
        <taxon>Staphylococcaceae</taxon>
        <taxon>Staphylococcus</taxon>
    </lineage>
</organism>
<proteinExistence type="predicted"/>
<dbReference type="Pfam" id="PF24650">
    <property type="entry name" value="TT1_Tal"/>
    <property type="match status" value="1"/>
</dbReference>
<feature type="domain" description="Tal N-terminal tail tube TT1" evidence="2">
    <location>
        <begin position="8"/>
        <end position="88"/>
    </location>
</feature>
<feature type="domain" description="Tail spike" evidence="1">
    <location>
        <begin position="92"/>
        <end position="318"/>
    </location>
</feature>
<dbReference type="Gene3D" id="3.55.50.40">
    <property type="match status" value="1"/>
</dbReference>
<dbReference type="Pfam" id="PF06605">
    <property type="entry name" value="Prophage_tail"/>
    <property type="match status" value="1"/>
</dbReference>
<protein>
    <recommendedName>
        <fullName evidence="5">Prophage tail endopeptidase domain-containing protein</fullName>
    </recommendedName>
</protein>
<dbReference type="RefSeq" id="WP_107638049.1">
    <property type="nucleotide sequence ID" value="NZ_PZIH01000109.1"/>
</dbReference>
<sequence length="432" mass="49068">MIKLINYINQAFLLPVTTEVIEKISGESELKFEFVEDEYNKTLIDNISKKWKVTNVNGSEDNKEFVITFIKKESNSKSVKVSVVAKEKQIDDLKSRIIYENLTGNYTAKKFFEIVFADSLYNFVLKDKVYSKKWENAGDGENKLETFKKGLERYGLEFEYKPEIKTFVLKKKVFHLANYYIKNGTNALNFKLEEDSSDLYTYIKGFGNYNNKFQNAGLKLEYKHPLIDTIGKYEAPPVKDGKINDSKYLMSKMKEIVNNSLSLDFIALQDEFPEAVVHVGDIVPVKDSPLLINDNIRIIEVKTKRDENNNIFKQEATLGDYKRSERYLSLVNNSVTYTKDLANKNINFEANQNKVNSLISDTENLISMGNALNANSNGLTLINKLNIIALTKSKGIQISNNGGDSFKALINDGLLNTELIPLATSTSDGIMT</sequence>
<reference evidence="3 4" key="1">
    <citation type="submission" date="2019-07" db="EMBL/GenBank/DDBJ databases">
        <title>Genome Sequencing and Assembly of Staphylococcus haemolyticus SDA2.</title>
        <authorList>
            <person name="Emmons C.B."/>
            <person name="Park C."/>
            <person name="Sevigny J.L."/>
            <person name="Andam C."/>
        </authorList>
    </citation>
    <scope>NUCLEOTIDE SEQUENCE [LARGE SCALE GENOMIC DNA]</scope>
    <source>
        <strain evidence="3 4">SDA2</strain>
    </source>
</reference>
<evidence type="ECO:0000259" key="2">
    <source>
        <dbReference type="Pfam" id="PF24650"/>
    </source>
</evidence>